<dbReference type="PANTHER" id="PTHR36737:SF1">
    <property type="entry name" value="EXPRESSED PROTEIN"/>
    <property type="match status" value="1"/>
</dbReference>
<dbReference type="EMBL" id="AP008207">
    <property type="protein sequence ID" value="BAF06331.2"/>
    <property type="molecule type" value="Genomic_DNA"/>
</dbReference>
<proteinExistence type="predicted"/>
<dbReference type="KEGG" id="dosa:Os01g0776700"/>
<dbReference type="AlphaFoldDB" id="Q0JIU7"/>
<organism evidence="3 4">
    <name type="scientific">Oryza sativa subsp. japonica</name>
    <name type="common">Rice</name>
    <dbReference type="NCBI Taxonomy" id="39947"/>
    <lineage>
        <taxon>Eukaryota</taxon>
        <taxon>Viridiplantae</taxon>
        <taxon>Streptophyta</taxon>
        <taxon>Embryophyta</taxon>
        <taxon>Tracheophyta</taxon>
        <taxon>Spermatophyta</taxon>
        <taxon>Magnoliopsida</taxon>
        <taxon>Liliopsida</taxon>
        <taxon>Poales</taxon>
        <taxon>Poaceae</taxon>
        <taxon>BOP clade</taxon>
        <taxon>Oryzoideae</taxon>
        <taxon>Oryzeae</taxon>
        <taxon>Oryzinae</taxon>
        <taxon>Oryza</taxon>
        <taxon>Oryza sativa</taxon>
    </lineage>
</organism>
<evidence type="ECO:0000313" key="3">
    <source>
        <dbReference type="EMBL" id="BAF06331.2"/>
    </source>
</evidence>
<accession>Q0JIU7</accession>
<evidence type="ECO:0000256" key="1">
    <source>
        <dbReference type="SAM" id="MobiDB-lite"/>
    </source>
</evidence>
<protein>
    <submittedName>
        <fullName evidence="3">Os01g0776700 protein</fullName>
    </submittedName>
</protein>
<evidence type="ECO:0000313" key="4">
    <source>
        <dbReference type="Proteomes" id="UP000000763"/>
    </source>
</evidence>
<feature type="transmembrane region" description="Helical" evidence="2">
    <location>
        <begin position="95"/>
        <end position="114"/>
    </location>
</feature>
<keyword evidence="2" id="KW-1133">Transmembrane helix</keyword>
<keyword evidence="2" id="KW-0472">Membrane</keyword>
<dbReference type="Proteomes" id="UP000000763">
    <property type="component" value="Chromosome 1"/>
</dbReference>
<feature type="region of interest" description="Disordered" evidence="1">
    <location>
        <begin position="1"/>
        <end position="31"/>
    </location>
</feature>
<evidence type="ECO:0000256" key="2">
    <source>
        <dbReference type="SAM" id="Phobius"/>
    </source>
</evidence>
<reference evidence="3 4" key="1">
    <citation type="journal article" date="2005" name="Nature">
        <title>The map-based sequence of the rice genome.</title>
        <authorList>
            <consortium name="International rice genome sequencing project (IRGSP)"/>
            <person name="Matsumoto T."/>
            <person name="Wu J."/>
            <person name="Kanamori H."/>
            <person name="Katayose Y."/>
            <person name="Fujisawa M."/>
            <person name="Namiki N."/>
            <person name="Mizuno H."/>
            <person name="Yamamoto K."/>
            <person name="Antonio B.A."/>
            <person name="Baba T."/>
            <person name="Sakata K."/>
            <person name="Nagamura Y."/>
            <person name="Aoki H."/>
            <person name="Arikawa K."/>
            <person name="Arita K."/>
            <person name="Bito T."/>
            <person name="Chiden Y."/>
            <person name="Fujitsuka N."/>
            <person name="Fukunaka R."/>
            <person name="Hamada M."/>
            <person name="Harada C."/>
            <person name="Hayashi A."/>
            <person name="Hijishita S."/>
            <person name="Honda M."/>
            <person name="Hosokawa S."/>
            <person name="Ichikawa Y."/>
            <person name="Idonuma A."/>
            <person name="Iijima M."/>
            <person name="Ikeda M."/>
            <person name="Ikeno M."/>
            <person name="Ito K."/>
            <person name="Ito S."/>
            <person name="Ito T."/>
            <person name="Ito Y."/>
            <person name="Ito Y."/>
            <person name="Iwabuchi A."/>
            <person name="Kamiya K."/>
            <person name="Karasawa W."/>
            <person name="Kurita K."/>
            <person name="Katagiri S."/>
            <person name="Kikuta A."/>
            <person name="Kobayashi H."/>
            <person name="Kobayashi N."/>
            <person name="Machita K."/>
            <person name="Maehara T."/>
            <person name="Masukawa M."/>
            <person name="Mizubayashi T."/>
            <person name="Mukai Y."/>
            <person name="Nagasaki H."/>
            <person name="Nagata Y."/>
            <person name="Naito S."/>
            <person name="Nakashima M."/>
            <person name="Nakama Y."/>
            <person name="Nakamichi Y."/>
            <person name="Nakamura M."/>
            <person name="Meguro A."/>
            <person name="Negishi M."/>
            <person name="Ohta I."/>
            <person name="Ohta T."/>
            <person name="Okamoto M."/>
            <person name="Ono N."/>
            <person name="Saji S."/>
            <person name="Sakaguchi M."/>
            <person name="Sakai K."/>
            <person name="Shibata M."/>
            <person name="Shimokawa T."/>
            <person name="Song J."/>
            <person name="Takazaki Y."/>
            <person name="Terasawa K."/>
            <person name="Tsugane M."/>
            <person name="Tsuji K."/>
            <person name="Ueda S."/>
            <person name="Waki K."/>
            <person name="Yamagata H."/>
            <person name="Yamamoto M."/>
            <person name="Yamamoto S."/>
            <person name="Yamane H."/>
            <person name="Yoshiki S."/>
            <person name="Yoshihara R."/>
            <person name="Yukawa K."/>
            <person name="Zhong H."/>
            <person name="Yano M."/>
            <person name="Yuan Q."/>
            <person name="Ouyang S."/>
            <person name="Liu J."/>
            <person name="Jones K.M."/>
            <person name="Gansberger K."/>
            <person name="Moffat K."/>
            <person name="Hill J."/>
            <person name="Bera J."/>
            <person name="Fadrosh D."/>
            <person name="Jin S."/>
            <person name="Johri S."/>
            <person name="Kim M."/>
            <person name="Overton L."/>
            <person name="Reardon M."/>
            <person name="Tsitrin T."/>
            <person name="Vuong H."/>
            <person name="Weaver B."/>
            <person name="Ciecko A."/>
            <person name="Tallon L."/>
            <person name="Jackson J."/>
            <person name="Pai G."/>
            <person name="Aken S.V."/>
            <person name="Utterback T."/>
            <person name="Reidmuller S."/>
            <person name="Feldblyum T."/>
            <person name="Hsiao J."/>
            <person name="Zismann V."/>
            <person name="Iobst S."/>
            <person name="de Vazeille A.R."/>
            <person name="Buell C.R."/>
            <person name="Ying K."/>
            <person name="Li Y."/>
            <person name="Lu T."/>
            <person name="Huang Y."/>
            <person name="Zhao Q."/>
            <person name="Feng Q."/>
            <person name="Zhang L."/>
            <person name="Zhu J."/>
            <person name="Weng Q."/>
            <person name="Mu J."/>
            <person name="Lu Y."/>
            <person name="Fan D."/>
            <person name="Liu Y."/>
            <person name="Guan J."/>
            <person name="Zhang Y."/>
            <person name="Yu S."/>
            <person name="Liu X."/>
            <person name="Zhang Y."/>
            <person name="Hong G."/>
            <person name="Han B."/>
            <person name="Choisne N."/>
            <person name="Demange N."/>
            <person name="Orjeda G."/>
            <person name="Samain S."/>
            <person name="Cattolico L."/>
            <person name="Pelletier E."/>
            <person name="Couloux A."/>
            <person name="Segurens B."/>
            <person name="Wincker P."/>
            <person name="D'Hont A."/>
            <person name="Scarpelli C."/>
            <person name="Weissenbach J."/>
            <person name="Salanoubat M."/>
            <person name="Quetier F."/>
            <person name="Yu Y."/>
            <person name="Kim H.R."/>
            <person name="Rambo T."/>
            <person name="Currie J."/>
            <person name="Collura K."/>
            <person name="Luo M."/>
            <person name="Yang T."/>
            <person name="Ammiraju J.S.S."/>
            <person name="Engler F."/>
            <person name="Soderlund C."/>
            <person name="Wing R.A."/>
            <person name="Palmer L.E."/>
            <person name="de la Bastide M."/>
            <person name="Spiegel L."/>
            <person name="Nascimento L."/>
            <person name="Zutavern T."/>
            <person name="O'Shaughnessy A."/>
            <person name="Dike S."/>
            <person name="Dedhia N."/>
            <person name="Preston R."/>
            <person name="Balija V."/>
            <person name="McCombie W.R."/>
            <person name="Chow T."/>
            <person name="Chen H."/>
            <person name="Chung M."/>
            <person name="Chen C."/>
            <person name="Shaw J."/>
            <person name="Wu H."/>
            <person name="Hsiao K."/>
            <person name="Chao Y."/>
            <person name="Chu M."/>
            <person name="Cheng C."/>
            <person name="Hour A."/>
            <person name="Lee P."/>
            <person name="Lin S."/>
            <person name="Lin Y."/>
            <person name="Liou J."/>
            <person name="Liu S."/>
            <person name="Hsing Y."/>
            <person name="Raghuvanshi S."/>
            <person name="Mohanty A."/>
            <person name="Bharti A.K."/>
            <person name="Gaur A."/>
            <person name="Gupta V."/>
            <person name="Kumar D."/>
            <person name="Ravi V."/>
            <person name="Vij S."/>
            <person name="Kapur A."/>
            <person name="Khurana P."/>
            <person name="Khurana P."/>
            <person name="Khurana J.P."/>
            <person name="Tyagi A.K."/>
            <person name="Gaikwad K."/>
            <person name="Singh A."/>
            <person name="Dalal V."/>
            <person name="Srivastava S."/>
            <person name="Dixit A."/>
            <person name="Pal A.K."/>
            <person name="Ghazi I.A."/>
            <person name="Yadav M."/>
            <person name="Pandit A."/>
            <person name="Bhargava A."/>
            <person name="Sureshbabu K."/>
            <person name="Batra K."/>
            <person name="Sharma T.R."/>
            <person name="Mohapatra T."/>
            <person name="Singh N.K."/>
            <person name="Messing J."/>
            <person name="Nelson A.B."/>
            <person name="Fuks G."/>
            <person name="Kavchok S."/>
            <person name="Keizer G."/>
            <person name="Linton E."/>
            <person name="Llaca V."/>
            <person name="Song R."/>
            <person name="Tanyolac B."/>
            <person name="Young S."/>
            <person name="Ho-Il K."/>
            <person name="Hahn J.H."/>
            <person name="Sangsakoo G."/>
            <person name="Vanavichit A."/>
            <person name="de Mattos Luiz.A.T."/>
            <person name="Zimmer P.D."/>
            <person name="Malone G."/>
            <person name="Dellagostin O."/>
            <person name="de Oliveira A.C."/>
            <person name="Bevan M."/>
            <person name="Bancroft I."/>
            <person name="Minx P."/>
            <person name="Cordum H."/>
            <person name="Wilson R."/>
            <person name="Cheng Z."/>
            <person name="Jin W."/>
            <person name="Jiang J."/>
            <person name="Leong S.A."/>
            <person name="Iwama H."/>
            <person name="Gojobori T."/>
            <person name="Itoh T."/>
            <person name="Niimura Y."/>
            <person name="Fujii Y."/>
            <person name="Habara T."/>
            <person name="Sakai H."/>
            <person name="Sato Y."/>
            <person name="Wilson G."/>
            <person name="Kumar K."/>
            <person name="McCouch S."/>
            <person name="Juretic N."/>
            <person name="Hoen D."/>
            <person name="Wright S."/>
            <person name="Bruskiewich R."/>
            <person name="Bureau T."/>
            <person name="Miyao A."/>
            <person name="Hirochika H."/>
            <person name="Nishikawa T."/>
            <person name="Kadowaki K."/>
            <person name="Sugiura M."/>
            <person name="Burr B."/>
            <person name="Sasaki T."/>
        </authorList>
    </citation>
    <scope>NUCLEOTIDE SEQUENCE [LARGE SCALE GENOMIC DNA]</scope>
    <source>
        <strain evidence="4">cv. Nipponbare</strain>
    </source>
</reference>
<sequence>MASLTTTTAAASSPAALPAASTTAPASSVSPAAAAAKRPHLAGDDAPWRAAATGAAGIRPVPRIHHAPVLRVAQDDYSAYALAVMKVRSLFSVRFGWWGKGVILILGLLCSIRIR</sequence>
<reference evidence="4" key="2">
    <citation type="journal article" date="2008" name="Nucleic Acids Res.">
        <title>The rice annotation project database (RAP-DB): 2008 update.</title>
        <authorList>
            <consortium name="The rice annotation project (RAP)"/>
        </authorList>
    </citation>
    <scope>GENOME REANNOTATION</scope>
    <source>
        <strain evidence="4">cv. Nipponbare</strain>
    </source>
</reference>
<keyword evidence="2" id="KW-0812">Transmembrane</keyword>
<gene>
    <name evidence="3" type="ordered locus">Os01g0776700</name>
</gene>
<name>Q0JIU7_ORYSJ</name>
<dbReference type="PANTHER" id="PTHR36737">
    <property type="entry name" value="EXPRESSED PROTEIN"/>
    <property type="match status" value="1"/>
</dbReference>